<dbReference type="InterPro" id="IPR029063">
    <property type="entry name" value="SAM-dependent_MTases_sf"/>
</dbReference>
<protein>
    <recommendedName>
        <fullName evidence="3">Methyltransferase domain-containing protein</fullName>
    </recommendedName>
</protein>
<dbReference type="AlphaFoldDB" id="A0A1H4JK58"/>
<reference evidence="2" key="1">
    <citation type="submission" date="2016-10" db="EMBL/GenBank/DDBJ databases">
        <authorList>
            <person name="Varghese N."/>
            <person name="Submissions S."/>
        </authorList>
    </citation>
    <scope>NUCLEOTIDE SEQUENCE [LARGE SCALE GENOMIC DNA]</scope>
    <source>
        <strain evidence="2">ES.061</strain>
    </source>
</reference>
<dbReference type="RefSeq" id="WP_007008543.1">
    <property type="nucleotide sequence ID" value="NZ_FNSL01000001.1"/>
</dbReference>
<accession>A0A1H4JK58</accession>
<evidence type="ECO:0008006" key="3">
    <source>
        <dbReference type="Google" id="ProtNLM"/>
    </source>
</evidence>
<dbReference type="Proteomes" id="UP000199064">
    <property type="component" value="Unassembled WGS sequence"/>
</dbReference>
<sequence>MTVSLNAPPKKKAQKNPYADRESLEFNFRAKRFQNIRPLIEDALAEKRQIRILDLGGTEEYWKIGADFLNHHRQNMKITLLNLEAEQVEDTEMFHALSGDAADPDLFAGEQFDFVHSNSVVEHVGSWERMMQFAENTKRLSRRYFVQTPNFWFPFEPHFRMPGFQYLPKTARIALVQRFQLGFFPRTPDPEEACDLVEHNTLISTRQMRRLFDDGHIVLEKFAFLNKSIMAMRTH</sequence>
<keyword evidence="2" id="KW-1185">Reference proteome</keyword>
<organism evidence="1 2">
    <name type="scientific">Nitratireductor aquibiodomus</name>
    <dbReference type="NCBI Taxonomy" id="204799"/>
    <lineage>
        <taxon>Bacteria</taxon>
        <taxon>Pseudomonadati</taxon>
        <taxon>Pseudomonadota</taxon>
        <taxon>Alphaproteobacteria</taxon>
        <taxon>Hyphomicrobiales</taxon>
        <taxon>Phyllobacteriaceae</taxon>
        <taxon>Nitratireductor</taxon>
    </lineage>
</organism>
<name>A0A1H4JK58_9HYPH</name>
<evidence type="ECO:0000313" key="2">
    <source>
        <dbReference type="Proteomes" id="UP000199064"/>
    </source>
</evidence>
<evidence type="ECO:0000313" key="1">
    <source>
        <dbReference type="EMBL" id="SEB46623.1"/>
    </source>
</evidence>
<gene>
    <name evidence="1" type="ORF">SAMN05216452_1453</name>
</gene>
<dbReference type="Gene3D" id="3.40.50.150">
    <property type="entry name" value="Vaccinia Virus protein VP39"/>
    <property type="match status" value="1"/>
</dbReference>
<dbReference type="Pfam" id="PF13489">
    <property type="entry name" value="Methyltransf_23"/>
    <property type="match status" value="1"/>
</dbReference>
<proteinExistence type="predicted"/>
<dbReference type="EMBL" id="FNSL01000001">
    <property type="protein sequence ID" value="SEB46623.1"/>
    <property type="molecule type" value="Genomic_DNA"/>
</dbReference>
<dbReference type="SUPFAM" id="SSF53335">
    <property type="entry name" value="S-adenosyl-L-methionine-dependent methyltransferases"/>
    <property type="match status" value="1"/>
</dbReference>